<dbReference type="HOGENOM" id="CLU_1093676_0_0_12"/>
<keyword evidence="1" id="KW-1133">Transmembrane helix</keyword>
<feature type="transmembrane region" description="Helical" evidence="1">
    <location>
        <begin position="129"/>
        <end position="150"/>
    </location>
</feature>
<dbReference type="RefSeq" id="WP_024269210.1">
    <property type="nucleotide sequence ID" value="NC_023035.1"/>
</dbReference>
<evidence type="ECO:0000256" key="1">
    <source>
        <dbReference type="SAM" id="Phobius"/>
    </source>
</evidence>
<evidence type="ECO:0000313" key="2">
    <source>
        <dbReference type="EMBL" id="AHC16313.1"/>
    </source>
</evidence>
<proteinExistence type="predicted"/>
<evidence type="ECO:0000313" key="3">
    <source>
        <dbReference type="Proteomes" id="UP000018680"/>
    </source>
</evidence>
<dbReference type="KEGG" id="slr:L21SP2_2967"/>
<accession>V5WKN5</accession>
<gene>
    <name evidence="2" type="ORF">L21SP2_2967</name>
</gene>
<sequence>MKYCPECGVGVQNDMHEYCPLCSAQLQHSSPETAPDSLSQPQTRLEGFTGDLRRRPWLLAAVSAAVLLVPAAISLIVDLFVNKTLTWSPTVLSSLMLLWFYIGLPPLVFYRSERNLREEERRRSRKGRFWILMLLNTLVTFGFLVLVDALHGSPGLQWAVDFGGLICLSTFVIIMLFFYTLQPPGAAGKGWILFILLSLYIGSIDLLVSVLLGVQINRGWSLIVAASLIPIGIIYFVIVYVVGHSERARRRLHL</sequence>
<dbReference type="STRING" id="1307761.L21SP2_2967"/>
<organism evidence="2 3">
    <name type="scientific">Salinispira pacifica</name>
    <dbReference type="NCBI Taxonomy" id="1307761"/>
    <lineage>
        <taxon>Bacteria</taxon>
        <taxon>Pseudomonadati</taxon>
        <taxon>Spirochaetota</taxon>
        <taxon>Spirochaetia</taxon>
        <taxon>Spirochaetales</taxon>
        <taxon>Spirochaetaceae</taxon>
        <taxon>Salinispira</taxon>
    </lineage>
</organism>
<feature type="transmembrane region" description="Helical" evidence="1">
    <location>
        <begin position="220"/>
        <end position="242"/>
    </location>
</feature>
<dbReference type="AlphaFoldDB" id="V5WKN5"/>
<evidence type="ECO:0008006" key="4">
    <source>
        <dbReference type="Google" id="ProtNLM"/>
    </source>
</evidence>
<feature type="transmembrane region" description="Helical" evidence="1">
    <location>
        <begin position="156"/>
        <end position="179"/>
    </location>
</feature>
<feature type="transmembrane region" description="Helical" evidence="1">
    <location>
        <begin position="57"/>
        <end position="81"/>
    </location>
</feature>
<protein>
    <recommendedName>
        <fullName evidence="4">Zinc ribbon domain-containing protein</fullName>
    </recommendedName>
</protein>
<dbReference type="Proteomes" id="UP000018680">
    <property type="component" value="Chromosome"/>
</dbReference>
<keyword evidence="1" id="KW-0472">Membrane</keyword>
<reference evidence="2 3" key="1">
    <citation type="journal article" date="2015" name="Stand. Genomic Sci.">
        <title>Complete genome sequence and description of Salinispira pacifica gen. nov., sp. nov., a novel spirochaete isolated form a hypersaline microbial mat.</title>
        <authorList>
            <person name="Ben Hania W."/>
            <person name="Joseph M."/>
            <person name="Schumann P."/>
            <person name="Bunk B."/>
            <person name="Fiebig A."/>
            <person name="Sproer C."/>
            <person name="Klenk H.P."/>
            <person name="Fardeau M.L."/>
            <person name="Spring S."/>
        </authorList>
    </citation>
    <scope>NUCLEOTIDE SEQUENCE [LARGE SCALE GENOMIC DNA]</scope>
    <source>
        <strain evidence="2 3">L21-RPul-D2</strain>
    </source>
</reference>
<feature type="transmembrane region" description="Helical" evidence="1">
    <location>
        <begin position="87"/>
        <end position="109"/>
    </location>
</feature>
<keyword evidence="3" id="KW-1185">Reference proteome</keyword>
<dbReference type="EMBL" id="CP006939">
    <property type="protein sequence ID" value="AHC16313.1"/>
    <property type="molecule type" value="Genomic_DNA"/>
</dbReference>
<name>V5WKN5_9SPIO</name>
<feature type="transmembrane region" description="Helical" evidence="1">
    <location>
        <begin position="191"/>
        <end position="214"/>
    </location>
</feature>
<keyword evidence="1" id="KW-0812">Transmembrane</keyword>